<dbReference type="Proteomes" id="UP001156882">
    <property type="component" value="Unassembled WGS sequence"/>
</dbReference>
<sequence>MRRNGGELRRWSYQSCPVKGEDWPSGQAIPEFDWTSASCNTLIRKWSFAKHRLTAHLYGADALSIGRY</sequence>
<reference evidence="2" key="1">
    <citation type="journal article" date="2019" name="Int. J. Syst. Evol. Microbiol.">
        <title>The Global Catalogue of Microorganisms (GCM) 10K type strain sequencing project: providing services to taxonomists for standard genome sequencing and annotation.</title>
        <authorList>
            <consortium name="The Broad Institute Genomics Platform"/>
            <consortium name="The Broad Institute Genome Sequencing Center for Infectious Disease"/>
            <person name="Wu L."/>
            <person name="Ma J."/>
        </authorList>
    </citation>
    <scope>NUCLEOTIDE SEQUENCE [LARGE SCALE GENOMIC DNA]</scope>
    <source>
        <strain evidence="2">NBRC 101365</strain>
    </source>
</reference>
<organism evidence="1 2">
    <name type="scientific">Labrys miyagiensis</name>
    <dbReference type="NCBI Taxonomy" id="346912"/>
    <lineage>
        <taxon>Bacteria</taxon>
        <taxon>Pseudomonadati</taxon>
        <taxon>Pseudomonadota</taxon>
        <taxon>Alphaproteobacteria</taxon>
        <taxon>Hyphomicrobiales</taxon>
        <taxon>Xanthobacteraceae</taxon>
        <taxon>Labrys</taxon>
    </lineage>
</organism>
<evidence type="ECO:0000313" key="2">
    <source>
        <dbReference type="Proteomes" id="UP001156882"/>
    </source>
</evidence>
<dbReference type="EMBL" id="BSPC01000027">
    <property type="protein sequence ID" value="GLS20185.1"/>
    <property type="molecule type" value="Genomic_DNA"/>
</dbReference>
<gene>
    <name evidence="1" type="ORF">GCM10007874_32020</name>
</gene>
<comment type="caution">
    <text evidence="1">The sequence shown here is derived from an EMBL/GenBank/DDBJ whole genome shotgun (WGS) entry which is preliminary data.</text>
</comment>
<accession>A0ABQ6CMS0</accession>
<keyword evidence="2" id="KW-1185">Reference proteome</keyword>
<proteinExistence type="predicted"/>
<name>A0ABQ6CMS0_9HYPH</name>
<protein>
    <submittedName>
        <fullName evidence="1">Uncharacterized protein</fullName>
    </submittedName>
</protein>
<evidence type="ECO:0000313" key="1">
    <source>
        <dbReference type="EMBL" id="GLS20185.1"/>
    </source>
</evidence>